<evidence type="ECO:0000256" key="2">
    <source>
        <dbReference type="SAM" id="Phobius"/>
    </source>
</evidence>
<dbReference type="Proteomes" id="UP000324767">
    <property type="component" value="Unassembled WGS sequence"/>
</dbReference>
<keyword evidence="2" id="KW-1133">Transmembrane helix</keyword>
<evidence type="ECO:0000313" key="3">
    <source>
        <dbReference type="EMBL" id="KAA6416141.1"/>
    </source>
</evidence>
<proteinExistence type="predicted"/>
<dbReference type="EMBL" id="VXIT01000001">
    <property type="protein sequence ID" value="KAA6416141.1"/>
    <property type="molecule type" value="Genomic_DNA"/>
</dbReference>
<organism evidence="3 4">
    <name type="scientific">Lasallia pustulata</name>
    <dbReference type="NCBI Taxonomy" id="136370"/>
    <lineage>
        <taxon>Eukaryota</taxon>
        <taxon>Fungi</taxon>
        <taxon>Dikarya</taxon>
        <taxon>Ascomycota</taxon>
        <taxon>Pezizomycotina</taxon>
        <taxon>Lecanoromycetes</taxon>
        <taxon>OSLEUM clade</taxon>
        <taxon>Umbilicariomycetidae</taxon>
        <taxon>Umbilicariales</taxon>
        <taxon>Umbilicariaceae</taxon>
        <taxon>Lasallia</taxon>
    </lineage>
</organism>
<evidence type="ECO:0000313" key="4">
    <source>
        <dbReference type="Proteomes" id="UP000324767"/>
    </source>
</evidence>
<feature type="transmembrane region" description="Helical" evidence="2">
    <location>
        <begin position="74"/>
        <end position="100"/>
    </location>
</feature>
<dbReference type="AlphaFoldDB" id="A0A5M8Q570"/>
<evidence type="ECO:0000256" key="1">
    <source>
        <dbReference type="SAM" id="MobiDB-lite"/>
    </source>
</evidence>
<protein>
    <submittedName>
        <fullName evidence="3">Uncharacterized protein</fullName>
    </submittedName>
</protein>
<feature type="transmembrane region" description="Helical" evidence="2">
    <location>
        <begin position="42"/>
        <end position="62"/>
    </location>
</feature>
<keyword evidence="2" id="KW-0812">Transmembrane</keyword>
<keyword evidence="2" id="KW-0472">Membrane</keyword>
<dbReference type="OrthoDB" id="5417811at2759"/>
<comment type="caution">
    <text evidence="3">The sequence shown here is derived from an EMBL/GenBank/DDBJ whole genome shotgun (WGS) entry which is preliminary data.</text>
</comment>
<name>A0A5M8Q570_9LECA</name>
<feature type="region of interest" description="Disordered" evidence="1">
    <location>
        <begin position="182"/>
        <end position="203"/>
    </location>
</feature>
<accession>A0A5M8Q570</accession>
<gene>
    <name evidence="3" type="ORF">FRX48_00860</name>
</gene>
<sequence>MDLEEQCLTRLRQQNGLRKSRGRKGGPNCFSSAADGGIRRKIFSCLISSIGLALILTTYLALTISHTATGKAFQVMSILLILIITIYFCHSLIRLCMLAFMSPSKPKSGWVAYPVREDGHPQPGPHSWVLTENVEHEEYSNDEGDEEEDLAPPPPVYGLWRGSVRVDPNLIRWQAPEDHKIAERLESPEHGLRPPSYENDRGA</sequence>
<reference evidence="3 4" key="1">
    <citation type="submission" date="2019-09" db="EMBL/GenBank/DDBJ databases">
        <title>The hologenome of the rock-dwelling lichen Lasallia pustulata.</title>
        <authorList>
            <person name="Greshake Tzovaras B."/>
            <person name="Segers F."/>
            <person name="Bicker A."/>
            <person name="Dal Grande F."/>
            <person name="Otte J."/>
            <person name="Hankeln T."/>
            <person name="Schmitt I."/>
            <person name="Ebersberger I."/>
        </authorList>
    </citation>
    <scope>NUCLEOTIDE SEQUENCE [LARGE SCALE GENOMIC DNA]</scope>
    <source>
        <strain evidence="3">A1-1</strain>
    </source>
</reference>